<dbReference type="InterPro" id="IPR012899">
    <property type="entry name" value="LTXXQ"/>
</dbReference>
<organism evidence="1 2">
    <name type="scientific">Ramlibacter agri</name>
    <dbReference type="NCBI Taxonomy" id="2728837"/>
    <lineage>
        <taxon>Bacteria</taxon>
        <taxon>Pseudomonadati</taxon>
        <taxon>Pseudomonadota</taxon>
        <taxon>Betaproteobacteria</taxon>
        <taxon>Burkholderiales</taxon>
        <taxon>Comamonadaceae</taxon>
        <taxon>Ramlibacter</taxon>
    </lineage>
</organism>
<reference evidence="1 2" key="1">
    <citation type="submission" date="2020-04" db="EMBL/GenBank/DDBJ databases">
        <title>Ramlibacter sp. G-1-2-2 isolated from soil.</title>
        <authorList>
            <person name="Dahal R.H."/>
        </authorList>
    </citation>
    <scope>NUCLEOTIDE SEQUENCE [LARGE SCALE GENOMIC DNA]</scope>
    <source>
        <strain evidence="1 2">G-1-2-2</strain>
    </source>
</reference>
<dbReference type="AlphaFoldDB" id="A0A848HIR9"/>
<evidence type="ECO:0000313" key="1">
    <source>
        <dbReference type="EMBL" id="NML47618.1"/>
    </source>
</evidence>
<gene>
    <name evidence="1" type="ORF">HHL11_27965</name>
</gene>
<dbReference type="Proteomes" id="UP000541185">
    <property type="component" value="Unassembled WGS sequence"/>
</dbReference>
<dbReference type="Gene3D" id="1.20.120.1490">
    <property type="match status" value="1"/>
</dbReference>
<dbReference type="Pfam" id="PF07813">
    <property type="entry name" value="LTXXQ"/>
    <property type="match status" value="1"/>
</dbReference>
<sequence>MKPWKTVLGVIGAVVALGAFSGCSSYRGGHGGWNATPEQQAKHREHVVERVASRLDLNEAQKAKLSDFLARMQAERAAAMASQQSPRAQMLALVSGDKFDRAGAQAWMSKTAAALETRSPAVIASLADFYDSLDATQQAKVREYLQQRRGWRRG</sequence>
<proteinExistence type="predicted"/>
<dbReference type="PROSITE" id="PS51257">
    <property type="entry name" value="PROKAR_LIPOPROTEIN"/>
    <property type="match status" value="1"/>
</dbReference>
<comment type="caution">
    <text evidence="1">The sequence shown here is derived from an EMBL/GenBank/DDBJ whole genome shotgun (WGS) entry which is preliminary data.</text>
</comment>
<accession>A0A848HIR9</accession>
<name>A0A848HIR9_9BURK</name>
<protein>
    <recommendedName>
        <fullName evidence="3">Periplasmic heavy metal sensor</fullName>
    </recommendedName>
</protein>
<evidence type="ECO:0000313" key="2">
    <source>
        <dbReference type="Proteomes" id="UP000541185"/>
    </source>
</evidence>
<dbReference type="EMBL" id="JABBFX010000003">
    <property type="protein sequence ID" value="NML47618.1"/>
    <property type="molecule type" value="Genomic_DNA"/>
</dbReference>
<keyword evidence="2" id="KW-1185">Reference proteome</keyword>
<dbReference type="GO" id="GO:0042597">
    <property type="term" value="C:periplasmic space"/>
    <property type="evidence" value="ECO:0007669"/>
    <property type="project" value="InterPro"/>
</dbReference>
<evidence type="ECO:0008006" key="3">
    <source>
        <dbReference type="Google" id="ProtNLM"/>
    </source>
</evidence>
<dbReference type="RefSeq" id="WP_169421884.1">
    <property type="nucleotide sequence ID" value="NZ_JABBFX010000003.1"/>
</dbReference>